<dbReference type="Gene3D" id="3.30.160.60">
    <property type="entry name" value="Classic Zinc Finger"/>
    <property type="match status" value="1"/>
</dbReference>
<reference evidence="4 5" key="1">
    <citation type="submission" date="2020-04" db="EMBL/GenBank/DDBJ databases">
        <authorList>
            <person name="Alioto T."/>
            <person name="Alioto T."/>
            <person name="Gomez Garrido J."/>
        </authorList>
    </citation>
    <scope>NUCLEOTIDE SEQUENCE [LARGE SCALE GENOMIC DNA]</scope>
</reference>
<dbReference type="CDD" id="cd15517">
    <property type="entry name" value="PHD_TCF19_like"/>
    <property type="match status" value="1"/>
</dbReference>
<dbReference type="InterPro" id="IPR013087">
    <property type="entry name" value="Znf_C2H2_type"/>
</dbReference>
<feature type="compositionally biased region" description="Polar residues" evidence="2">
    <location>
        <begin position="437"/>
        <end position="456"/>
    </location>
</feature>
<gene>
    <name evidence="4" type="ORF">CLODIP_2_CD06976</name>
</gene>
<keyword evidence="1" id="KW-0863">Zinc-finger</keyword>
<dbReference type="Proteomes" id="UP000494165">
    <property type="component" value="Unassembled WGS sequence"/>
</dbReference>
<keyword evidence="1" id="KW-0862">Zinc</keyword>
<dbReference type="SMART" id="SM00355">
    <property type="entry name" value="ZnF_C2H2"/>
    <property type="match status" value="4"/>
</dbReference>
<feature type="domain" description="C2H2-type" evidence="3">
    <location>
        <begin position="641"/>
        <end position="669"/>
    </location>
</feature>
<accession>A0A8S1CF78</accession>
<evidence type="ECO:0000256" key="1">
    <source>
        <dbReference type="PROSITE-ProRule" id="PRU00042"/>
    </source>
</evidence>
<dbReference type="OrthoDB" id="7477068at2759"/>
<evidence type="ECO:0000313" key="4">
    <source>
        <dbReference type="EMBL" id="CAB3363949.1"/>
    </source>
</evidence>
<evidence type="ECO:0000259" key="3">
    <source>
        <dbReference type="PROSITE" id="PS50157"/>
    </source>
</evidence>
<comment type="caution">
    <text evidence="4">The sequence shown here is derived from an EMBL/GenBank/DDBJ whole genome shotgun (WGS) entry which is preliminary data.</text>
</comment>
<protein>
    <recommendedName>
        <fullName evidence="3">C2H2-type domain-containing protein</fullName>
    </recommendedName>
</protein>
<feature type="domain" description="C2H2-type" evidence="3">
    <location>
        <begin position="613"/>
        <end position="640"/>
    </location>
</feature>
<organism evidence="4 5">
    <name type="scientific">Cloeon dipterum</name>
    <dbReference type="NCBI Taxonomy" id="197152"/>
    <lineage>
        <taxon>Eukaryota</taxon>
        <taxon>Metazoa</taxon>
        <taxon>Ecdysozoa</taxon>
        <taxon>Arthropoda</taxon>
        <taxon>Hexapoda</taxon>
        <taxon>Insecta</taxon>
        <taxon>Pterygota</taxon>
        <taxon>Palaeoptera</taxon>
        <taxon>Ephemeroptera</taxon>
        <taxon>Pisciforma</taxon>
        <taxon>Baetidae</taxon>
        <taxon>Cloeon</taxon>
    </lineage>
</organism>
<dbReference type="InterPro" id="IPR036236">
    <property type="entry name" value="Znf_C2H2_sf"/>
</dbReference>
<feature type="region of interest" description="Disordered" evidence="2">
    <location>
        <begin position="474"/>
        <end position="499"/>
    </location>
</feature>
<feature type="compositionally biased region" description="Low complexity" evidence="2">
    <location>
        <begin position="474"/>
        <end position="488"/>
    </location>
</feature>
<dbReference type="PROSITE" id="PS00028">
    <property type="entry name" value="ZINC_FINGER_C2H2_1"/>
    <property type="match status" value="2"/>
</dbReference>
<feature type="compositionally biased region" description="Basic and acidic residues" evidence="2">
    <location>
        <begin position="410"/>
        <end position="422"/>
    </location>
</feature>
<dbReference type="EMBL" id="CADEPI010000014">
    <property type="protein sequence ID" value="CAB3363949.1"/>
    <property type="molecule type" value="Genomic_DNA"/>
</dbReference>
<dbReference type="SUPFAM" id="SSF57667">
    <property type="entry name" value="beta-beta-alpha zinc fingers"/>
    <property type="match status" value="1"/>
</dbReference>
<feature type="region of interest" description="Disordered" evidence="2">
    <location>
        <begin position="396"/>
        <end position="459"/>
    </location>
</feature>
<feature type="region of interest" description="Disordered" evidence="2">
    <location>
        <begin position="768"/>
        <end position="790"/>
    </location>
</feature>
<name>A0A8S1CF78_9INSE</name>
<keyword evidence="1" id="KW-0479">Metal-binding</keyword>
<evidence type="ECO:0000256" key="2">
    <source>
        <dbReference type="SAM" id="MobiDB-lite"/>
    </source>
</evidence>
<dbReference type="AlphaFoldDB" id="A0A8S1CF78"/>
<dbReference type="PROSITE" id="PS50157">
    <property type="entry name" value="ZINC_FINGER_C2H2_2"/>
    <property type="match status" value="2"/>
</dbReference>
<dbReference type="GO" id="GO:0008270">
    <property type="term" value="F:zinc ion binding"/>
    <property type="evidence" value="ECO:0007669"/>
    <property type="project" value="UniProtKB-KW"/>
</dbReference>
<keyword evidence="5" id="KW-1185">Reference proteome</keyword>
<evidence type="ECO:0000313" key="5">
    <source>
        <dbReference type="Proteomes" id="UP000494165"/>
    </source>
</evidence>
<sequence length="870" mass="97260">MTGSITSIVAMASLTRIGPKDLQEKAGELEKQYLTFVNVQTPKDDVAISEHKKQFSEMKEMCFNFLSQSKELWKSSEIDNDLILVERFQSLLSNVEKKINELFLSPTRGYVEAEELKQEPIHQQAIAAAANGTLITCAKPQEVFEKPIGRGKWLKQMDQPLNPVGGLMSHEYYSNAMNNFSAAVYPQAWMPSMAMPLGNQQPALMTNYSGFYSMPAHILISPHGLPVGMVPLSFASASHMTQRYPCTNMCKEHEETASIKPNQQEAKLQFRPENKCADPALTLTNNDSLTVPTDDEQDCNIPVSGTPEMPLEKATPSTARIGIDSCHLTAPPARDNPLKQPLSNIYSFLQLANVPLATPKDGSHPNRELSKHPLVKLSSVPVSKCVPPKSLVHLHPQQLCKPTSPRKKISHEEYKMRQKEKPSPGAVKRSLPAKVSAPSTHQVSPQRSNPLVNRPNNVDKVPFSYEKLMSISQSYTSPISSSQGSQPSGSPPRPLKGILKKPAPLLVNQNQTPAKDPSCVNQANPKIVLEQTKEPLAGPTNHIKHLHDIGYYYCVTNEDKTKCLICKQSYKFITKHYKEKHPTSEVLISRFSPTDLQQALLEVDIKPPMEGNYRCRLCPAQLECLSTFKDHVSFHTGEYNYCCSECNFTFPEKKNFHAHWAKLHSVKHGSSPSSIELEVFPQPKSANFIPGYVCPICNWLQLKKERVEKHVENVHGIDALRCNKIKVVNMVLYIPEDNDPILSKPKKTRRRKSVIDYNEEKVDKRVKKKRKGCSGTPNSELPPAPSCSSNSSMNKNYLVNHDVNDDSVPCLICLEPYYMTTKESDWIECIDCKKWLHADCTTFSETCGPCGEKKTQAVEALVNSPPLGGL</sequence>
<proteinExistence type="predicted"/>